<reference evidence="2 3" key="1">
    <citation type="journal article" date="2016" name="Nat. Commun.">
        <title>Thousands of microbial genomes shed light on interconnected biogeochemical processes in an aquifer system.</title>
        <authorList>
            <person name="Anantharaman K."/>
            <person name="Brown C.T."/>
            <person name="Hug L.A."/>
            <person name="Sharon I."/>
            <person name="Castelle C.J."/>
            <person name="Probst A.J."/>
            <person name="Thomas B.C."/>
            <person name="Singh A."/>
            <person name="Wilkins M.J."/>
            <person name="Karaoz U."/>
            <person name="Brodie E.L."/>
            <person name="Williams K.H."/>
            <person name="Hubbard S.S."/>
            <person name="Banfield J.F."/>
        </authorList>
    </citation>
    <scope>NUCLEOTIDE SEQUENCE [LARGE SCALE GENOMIC DNA]</scope>
</reference>
<dbReference type="InterPro" id="IPR041633">
    <property type="entry name" value="Polbeta"/>
</dbReference>
<dbReference type="EMBL" id="MFID01000002">
    <property type="protein sequence ID" value="OGF81888.1"/>
    <property type="molecule type" value="Genomic_DNA"/>
</dbReference>
<evidence type="ECO:0000313" key="3">
    <source>
        <dbReference type="Proteomes" id="UP000178114"/>
    </source>
</evidence>
<dbReference type="Gene3D" id="3.30.460.10">
    <property type="entry name" value="Beta Polymerase, domain 2"/>
    <property type="match status" value="1"/>
</dbReference>
<dbReference type="SUPFAM" id="SSF81301">
    <property type="entry name" value="Nucleotidyltransferase"/>
    <property type="match status" value="1"/>
</dbReference>
<proteinExistence type="predicted"/>
<accession>A0A1F5X1V8</accession>
<gene>
    <name evidence="2" type="ORF">A2930_00225</name>
</gene>
<evidence type="ECO:0000313" key="2">
    <source>
        <dbReference type="EMBL" id="OGF81888.1"/>
    </source>
</evidence>
<name>A0A1F5X1V8_9BACT</name>
<dbReference type="AlphaFoldDB" id="A0A1F5X1V8"/>
<evidence type="ECO:0000259" key="1">
    <source>
        <dbReference type="Pfam" id="PF18765"/>
    </source>
</evidence>
<dbReference type="Pfam" id="PF18765">
    <property type="entry name" value="Polbeta"/>
    <property type="match status" value="1"/>
</dbReference>
<organism evidence="2 3">
    <name type="scientific">Candidatus Giovannonibacteria bacterium RIFCSPLOWO2_01_FULL_45_34</name>
    <dbReference type="NCBI Taxonomy" id="1798351"/>
    <lineage>
        <taxon>Bacteria</taxon>
        <taxon>Candidatus Giovannoniibacteriota</taxon>
    </lineage>
</organism>
<dbReference type="STRING" id="1798351.A2930_00225"/>
<comment type="caution">
    <text evidence="2">The sequence shown here is derived from an EMBL/GenBank/DDBJ whole genome shotgun (WGS) entry which is preliminary data.</text>
</comment>
<sequence length="235" mass="27757">MLERPSYEAYESKPKNERRQIVSASGVLERKRFLLSSSPEVKERLHKLQDLVYELKKEYPELICFSIYGSFTKGYAMPESDIDGHFMVDEVLKSKKHSELELELHERLKKELNLTDTQIIDTDVYLWSKERLRKLCHDPQWWNQQVPSLLFLMSVGRGIDEYRRVVFDELEGMGSQGEKVWKEIIQSLINQENAGFSDEFQKKRQNLYPKTLAEGRKYFLNEEPKLMDGNTKKAK</sequence>
<dbReference type="Proteomes" id="UP000178114">
    <property type="component" value="Unassembled WGS sequence"/>
</dbReference>
<feature type="domain" description="Polymerase beta nucleotidyltransferase" evidence="1">
    <location>
        <begin position="56"/>
        <end position="120"/>
    </location>
</feature>
<dbReference type="InterPro" id="IPR043519">
    <property type="entry name" value="NT_sf"/>
</dbReference>
<protein>
    <recommendedName>
        <fullName evidence="1">Polymerase beta nucleotidyltransferase domain-containing protein</fullName>
    </recommendedName>
</protein>